<dbReference type="EMBL" id="CP061038">
    <property type="protein sequence ID" value="QNQ09686.1"/>
    <property type="molecule type" value="Genomic_DNA"/>
</dbReference>
<dbReference type="GO" id="GO:0003700">
    <property type="term" value="F:DNA-binding transcription factor activity"/>
    <property type="evidence" value="ECO:0007669"/>
    <property type="project" value="TreeGrafter"/>
</dbReference>
<dbReference type="PRINTS" id="PR00455">
    <property type="entry name" value="HTHTETR"/>
</dbReference>
<dbReference type="PROSITE" id="PS50977">
    <property type="entry name" value="HTH_TETR_2"/>
    <property type="match status" value="1"/>
</dbReference>
<dbReference type="KEGG" id="spap:H3Z74_24215"/>
<protein>
    <submittedName>
        <fullName evidence="6">TetR/AcrR family transcriptional regulator</fullName>
    </submittedName>
</protein>
<sequence>MTVVEPVVPDRLDEEAPAARRKPMQQRSRDRLERILGAASELIVRTGSDQVKMNEIAALAGISIGSLYQYFPEKSALIRTLAERYNAASRLCIEEALTDVADLDALLQAYAGLIDQYYEIVMAEPVMRDIWSGMQADKQLMALQLAESRVCGALLSAAMQRVHPERDPAQLEIAAFLIWELGEATIRLAISVEPDEGRALVDKFKRMTVQEIAAPSV</sequence>
<dbReference type="GO" id="GO:0000976">
    <property type="term" value="F:transcription cis-regulatory region binding"/>
    <property type="evidence" value="ECO:0007669"/>
    <property type="project" value="TreeGrafter"/>
</dbReference>
<feature type="domain" description="HTH tetR-type" evidence="5">
    <location>
        <begin position="29"/>
        <end position="89"/>
    </location>
</feature>
<dbReference type="Pfam" id="PF00440">
    <property type="entry name" value="TetR_N"/>
    <property type="match status" value="1"/>
</dbReference>
<evidence type="ECO:0000256" key="1">
    <source>
        <dbReference type="ARBA" id="ARBA00023015"/>
    </source>
</evidence>
<dbReference type="Gene3D" id="1.10.357.10">
    <property type="entry name" value="Tetracycline Repressor, domain 2"/>
    <property type="match status" value="1"/>
</dbReference>
<keyword evidence="1" id="KW-0805">Transcription regulation</keyword>
<keyword evidence="2 4" id="KW-0238">DNA-binding</keyword>
<gene>
    <name evidence="6" type="ORF">H3Z74_24215</name>
</gene>
<keyword evidence="3" id="KW-0804">Transcription</keyword>
<dbReference type="InterPro" id="IPR001647">
    <property type="entry name" value="HTH_TetR"/>
</dbReference>
<dbReference type="SUPFAM" id="SSF46689">
    <property type="entry name" value="Homeodomain-like"/>
    <property type="match status" value="1"/>
</dbReference>
<accession>A0A7H0LJ33</accession>
<dbReference type="PANTHER" id="PTHR30055">
    <property type="entry name" value="HTH-TYPE TRANSCRIPTIONAL REGULATOR RUTR"/>
    <property type="match status" value="1"/>
</dbReference>
<dbReference type="PANTHER" id="PTHR30055:SF234">
    <property type="entry name" value="HTH-TYPE TRANSCRIPTIONAL REGULATOR BETI"/>
    <property type="match status" value="1"/>
</dbReference>
<organism evidence="6 7">
    <name type="scientific">Sphingomonas alpina</name>
    <dbReference type="NCBI Taxonomy" id="653931"/>
    <lineage>
        <taxon>Bacteria</taxon>
        <taxon>Pseudomonadati</taxon>
        <taxon>Pseudomonadota</taxon>
        <taxon>Alphaproteobacteria</taxon>
        <taxon>Sphingomonadales</taxon>
        <taxon>Sphingomonadaceae</taxon>
        <taxon>Sphingomonas</taxon>
    </lineage>
</organism>
<evidence type="ECO:0000256" key="2">
    <source>
        <dbReference type="ARBA" id="ARBA00023125"/>
    </source>
</evidence>
<feature type="DNA-binding region" description="H-T-H motif" evidence="4">
    <location>
        <begin position="52"/>
        <end position="71"/>
    </location>
</feature>
<evidence type="ECO:0000259" key="5">
    <source>
        <dbReference type="PROSITE" id="PS50977"/>
    </source>
</evidence>
<evidence type="ECO:0000256" key="4">
    <source>
        <dbReference type="PROSITE-ProRule" id="PRU00335"/>
    </source>
</evidence>
<dbReference type="InterPro" id="IPR050109">
    <property type="entry name" value="HTH-type_TetR-like_transc_reg"/>
</dbReference>
<dbReference type="AlphaFoldDB" id="A0A7H0LJ33"/>
<dbReference type="Pfam" id="PF17928">
    <property type="entry name" value="TetR_C_22"/>
    <property type="match status" value="1"/>
</dbReference>
<evidence type="ECO:0000256" key="3">
    <source>
        <dbReference type="ARBA" id="ARBA00023163"/>
    </source>
</evidence>
<dbReference type="Proteomes" id="UP000516148">
    <property type="component" value="Chromosome"/>
</dbReference>
<dbReference type="InterPro" id="IPR041674">
    <property type="entry name" value="TetR_C_22"/>
</dbReference>
<evidence type="ECO:0000313" key="6">
    <source>
        <dbReference type="EMBL" id="QNQ09686.1"/>
    </source>
</evidence>
<dbReference type="RefSeq" id="WP_187761996.1">
    <property type="nucleotide sequence ID" value="NZ_CP061038.1"/>
</dbReference>
<dbReference type="InterPro" id="IPR009057">
    <property type="entry name" value="Homeodomain-like_sf"/>
</dbReference>
<proteinExistence type="predicted"/>
<keyword evidence="7" id="KW-1185">Reference proteome</keyword>
<name>A0A7H0LJ33_9SPHN</name>
<evidence type="ECO:0000313" key="7">
    <source>
        <dbReference type="Proteomes" id="UP000516148"/>
    </source>
</evidence>
<reference evidence="6 7" key="1">
    <citation type="submission" date="2020-09" db="EMBL/GenBank/DDBJ databases">
        <title>Sphingomonas sp., a new species isolated from pork steak.</title>
        <authorList>
            <person name="Heidler von Heilborn D."/>
        </authorList>
    </citation>
    <scope>NUCLEOTIDE SEQUENCE [LARGE SCALE GENOMIC DNA]</scope>
    <source>
        <strain evidence="7">S8-3T</strain>
    </source>
</reference>